<dbReference type="KEGG" id="hhy:Halhy_4106"/>
<organism evidence="1 2">
    <name type="scientific">Haliscomenobacter hydrossis (strain ATCC 27775 / DSM 1100 / LMG 10767 / O)</name>
    <dbReference type="NCBI Taxonomy" id="760192"/>
    <lineage>
        <taxon>Bacteria</taxon>
        <taxon>Pseudomonadati</taxon>
        <taxon>Bacteroidota</taxon>
        <taxon>Saprospiria</taxon>
        <taxon>Saprospirales</taxon>
        <taxon>Haliscomenobacteraceae</taxon>
        <taxon>Haliscomenobacter</taxon>
    </lineage>
</organism>
<reference key="2">
    <citation type="submission" date="2011-04" db="EMBL/GenBank/DDBJ databases">
        <title>Complete sequence of chromosome of Haliscomenobacter hydrossis DSM 1100.</title>
        <authorList>
            <consortium name="US DOE Joint Genome Institute (JGI-PGF)"/>
            <person name="Lucas S."/>
            <person name="Han J."/>
            <person name="Lapidus A."/>
            <person name="Bruce D."/>
            <person name="Goodwin L."/>
            <person name="Pitluck S."/>
            <person name="Peters L."/>
            <person name="Kyrpides N."/>
            <person name="Mavromatis K."/>
            <person name="Ivanova N."/>
            <person name="Ovchinnikova G."/>
            <person name="Pagani I."/>
            <person name="Daligault H."/>
            <person name="Detter J.C."/>
            <person name="Han C."/>
            <person name="Land M."/>
            <person name="Hauser L."/>
            <person name="Markowitz V."/>
            <person name="Cheng J.-F."/>
            <person name="Hugenholtz P."/>
            <person name="Woyke T."/>
            <person name="Wu D."/>
            <person name="Verbarg S."/>
            <person name="Frueling A."/>
            <person name="Brambilla E."/>
            <person name="Klenk H.-P."/>
            <person name="Eisen J.A."/>
        </authorList>
    </citation>
    <scope>NUCLEOTIDE SEQUENCE</scope>
    <source>
        <strain>DSM 1100</strain>
    </source>
</reference>
<gene>
    <name evidence="1" type="ordered locus">Halhy_4106</name>
</gene>
<evidence type="ECO:0000313" key="2">
    <source>
        <dbReference type="Proteomes" id="UP000008461"/>
    </source>
</evidence>
<proteinExistence type="predicted"/>
<reference evidence="1 2" key="1">
    <citation type="journal article" date="2011" name="Stand. Genomic Sci.">
        <title>Complete genome sequence of Haliscomenobacter hydrossis type strain (O).</title>
        <authorList>
            <consortium name="US DOE Joint Genome Institute (JGI-PGF)"/>
            <person name="Daligault H."/>
            <person name="Lapidus A."/>
            <person name="Zeytun A."/>
            <person name="Nolan M."/>
            <person name="Lucas S."/>
            <person name="Del Rio T.G."/>
            <person name="Tice H."/>
            <person name="Cheng J.F."/>
            <person name="Tapia R."/>
            <person name="Han C."/>
            <person name="Goodwin L."/>
            <person name="Pitluck S."/>
            <person name="Liolios K."/>
            <person name="Pagani I."/>
            <person name="Ivanova N."/>
            <person name="Huntemann M."/>
            <person name="Mavromatis K."/>
            <person name="Mikhailova N."/>
            <person name="Pati A."/>
            <person name="Chen A."/>
            <person name="Palaniappan K."/>
            <person name="Land M."/>
            <person name="Hauser L."/>
            <person name="Brambilla E.M."/>
            <person name="Rohde M."/>
            <person name="Verbarg S."/>
            <person name="Goker M."/>
            <person name="Bristow J."/>
            <person name="Eisen J.A."/>
            <person name="Markowitz V."/>
            <person name="Hugenholtz P."/>
            <person name="Kyrpides N.C."/>
            <person name="Klenk H.P."/>
            <person name="Woyke T."/>
        </authorList>
    </citation>
    <scope>NUCLEOTIDE SEQUENCE [LARGE SCALE GENOMIC DNA]</scope>
    <source>
        <strain evidence="2">ATCC 27775 / DSM 1100 / LMG 10767 / O</strain>
    </source>
</reference>
<dbReference type="Proteomes" id="UP000008461">
    <property type="component" value="Chromosome"/>
</dbReference>
<evidence type="ECO:0000313" key="1">
    <source>
        <dbReference type="EMBL" id="AEE51952.1"/>
    </source>
</evidence>
<name>F4L6Z7_HALH1</name>
<dbReference type="HOGENOM" id="CLU_1832368_0_0_10"/>
<dbReference type="EMBL" id="CP002691">
    <property type="protein sequence ID" value="AEE51952.1"/>
    <property type="molecule type" value="Genomic_DNA"/>
</dbReference>
<protein>
    <submittedName>
        <fullName evidence="1">Uncharacterized protein</fullName>
    </submittedName>
</protein>
<sequence>MITTNEISVSEALHKIDSGESIKAYTISFDHIKVEALDVMKLAKHGIVVPDEAVYYNDDDIVMDDDDFAGEWKRIDYDPVLTQEAYVEVKINLNKDIKNWVETQNIQLPELLENLLDGFYRTQRSISKVK</sequence>
<dbReference type="AlphaFoldDB" id="F4L6Z7"/>
<accession>F4L6Z7</accession>
<keyword evidence="2" id="KW-1185">Reference proteome</keyword>